<name>A0ABY3CBV3_9GAMM</name>
<dbReference type="PANTHER" id="PTHR23522:SF10">
    <property type="entry name" value="3-PHENYLPROPIONIC ACID TRANSPORTER-RELATED"/>
    <property type="match status" value="1"/>
</dbReference>
<proteinExistence type="predicted"/>
<reference evidence="10 11" key="1">
    <citation type="journal article" date="2019" name="Antonie Van Leeuwenhoek">
        <title>Description of 'Ca. Methylobacter oryzae' KRF1, a novel species from the environmentally important Methylobacter clade 2.</title>
        <authorList>
            <person name="Khatri K."/>
            <person name="Mohite J.A."/>
            <person name="Pandit P.S."/>
            <person name="Bahulikar R."/>
            <person name="Rahalkar M.C."/>
        </authorList>
    </citation>
    <scope>NUCLEOTIDE SEQUENCE [LARGE SCALE GENOMIC DNA]</scope>
    <source>
        <strain evidence="10 11">KRF1</strain>
    </source>
</reference>
<comment type="caution">
    <text evidence="10">The sequence shown here is derived from an EMBL/GenBank/DDBJ whole genome shotgun (WGS) entry which is preliminary data.</text>
</comment>
<dbReference type="Gene3D" id="1.20.1250.20">
    <property type="entry name" value="MFS general substrate transporter like domains"/>
    <property type="match status" value="2"/>
</dbReference>
<dbReference type="PROSITE" id="PS50850">
    <property type="entry name" value="MFS"/>
    <property type="match status" value="1"/>
</dbReference>
<dbReference type="PIRSF" id="PIRSF004925">
    <property type="entry name" value="HcaT"/>
    <property type="match status" value="1"/>
</dbReference>
<feature type="transmembrane region" description="Helical" evidence="8">
    <location>
        <begin position="203"/>
        <end position="227"/>
    </location>
</feature>
<keyword evidence="6 8" id="KW-1133">Transmembrane helix</keyword>
<evidence type="ECO:0000259" key="9">
    <source>
        <dbReference type="PROSITE" id="PS50850"/>
    </source>
</evidence>
<evidence type="ECO:0000256" key="1">
    <source>
        <dbReference type="ARBA" id="ARBA00004429"/>
    </source>
</evidence>
<feature type="transmembrane region" description="Helical" evidence="8">
    <location>
        <begin position="268"/>
        <end position="292"/>
    </location>
</feature>
<dbReference type="NCBIfam" id="NF037955">
    <property type="entry name" value="mfs"/>
    <property type="match status" value="1"/>
</dbReference>
<evidence type="ECO:0000256" key="7">
    <source>
        <dbReference type="ARBA" id="ARBA00023136"/>
    </source>
</evidence>
<sequence>MNQPMSIPYWRLSGFYFFYFATVGTFIPYWGLYLKESGFNPVQIGELSAILNGTRIFSPILWGWIADHTGRNLRIIRIATFFTAAFFAGFLFIHGYFWFAWITAAFSIFWNASLPQFEAVTLYHLKTKAHHYSRIRLWGSIGFIVSVLGVGRLLDDQPPDIIPIAITVIMTLIWVVSLMTPAIQAPHHQAAVGIKQILKKPELWAFLVVYMLLQLAHSPYYVFYSIYLKHYQYTPSLTGFLWSLAVFSEIVLFIYMRRLLKRFSLRTILLCSILLAVVRWLIIAWCVDYFWLLLLAQFLHAATFGGVHVAAIHLVHLYFGDRHQGKGQALYTSLTFGLGGMIGSYYSGYYWESFGAQFVYSMAAVFCSMAFVIAYVWVGRESSQDKAVLS</sequence>
<comment type="subcellular location">
    <subcellularLocation>
        <location evidence="1">Cell inner membrane</location>
        <topology evidence="1">Multi-pass membrane protein</topology>
    </subcellularLocation>
</comment>
<dbReference type="InterPro" id="IPR020846">
    <property type="entry name" value="MFS_dom"/>
</dbReference>
<keyword evidence="3" id="KW-1003">Cell membrane</keyword>
<evidence type="ECO:0000256" key="2">
    <source>
        <dbReference type="ARBA" id="ARBA00022448"/>
    </source>
</evidence>
<feature type="transmembrane region" description="Helical" evidence="8">
    <location>
        <begin position="161"/>
        <end position="183"/>
    </location>
</feature>
<dbReference type="Proteomes" id="UP000733744">
    <property type="component" value="Unassembled WGS sequence"/>
</dbReference>
<dbReference type="SUPFAM" id="SSF103473">
    <property type="entry name" value="MFS general substrate transporter"/>
    <property type="match status" value="1"/>
</dbReference>
<dbReference type="CDD" id="cd17335">
    <property type="entry name" value="MFS_MFSD6"/>
    <property type="match status" value="1"/>
</dbReference>
<feature type="transmembrane region" description="Helical" evidence="8">
    <location>
        <begin position="44"/>
        <end position="66"/>
    </location>
</feature>
<dbReference type="Pfam" id="PF12832">
    <property type="entry name" value="MFS_1_like"/>
    <property type="match status" value="1"/>
</dbReference>
<evidence type="ECO:0000256" key="5">
    <source>
        <dbReference type="ARBA" id="ARBA00022692"/>
    </source>
</evidence>
<feature type="domain" description="Major facilitator superfamily (MFS) profile" evidence="9">
    <location>
        <begin position="202"/>
        <end position="390"/>
    </location>
</feature>
<dbReference type="InterPro" id="IPR036259">
    <property type="entry name" value="MFS_trans_sf"/>
</dbReference>
<feature type="transmembrane region" description="Helical" evidence="8">
    <location>
        <begin position="239"/>
        <end position="256"/>
    </location>
</feature>
<keyword evidence="11" id="KW-1185">Reference proteome</keyword>
<feature type="transmembrane region" description="Helical" evidence="8">
    <location>
        <begin position="357"/>
        <end position="378"/>
    </location>
</feature>
<evidence type="ECO:0000256" key="3">
    <source>
        <dbReference type="ARBA" id="ARBA00022475"/>
    </source>
</evidence>
<feature type="transmembrane region" description="Helical" evidence="8">
    <location>
        <begin position="331"/>
        <end position="351"/>
    </location>
</feature>
<keyword evidence="7 8" id="KW-0472">Membrane</keyword>
<dbReference type="InterPro" id="IPR026032">
    <property type="entry name" value="HcaT-like"/>
</dbReference>
<evidence type="ECO:0000256" key="8">
    <source>
        <dbReference type="SAM" id="Phobius"/>
    </source>
</evidence>
<organism evidence="10 11">
    <name type="scientific">Candidatus Methylobacter oryzae</name>
    <dbReference type="NCBI Taxonomy" id="2497749"/>
    <lineage>
        <taxon>Bacteria</taxon>
        <taxon>Pseudomonadati</taxon>
        <taxon>Pseudomonadota</taxon>
        <taxon>Gammaproteobacteria</taxon>
        <taxon>Methylococcales</taxon>
        <taxon>Methylococcaceae</taxon>
        <taxon>Methylobacter</taxon>
    </lineage>
</organism>
<evidence type="ECO:0000256" key="4">
    <source>
        <dbReference type="ARBA" id="ARBA00022519"/>
    </source>
</evidence>
<evidence type="ECO:0000313" key="10">
    <source>
        <dbReference type="EMBL" id="TRW96114.1"/>
    </source>
</evidence>
<dbReference type="InterPro" id="IPR024989">
    <property type="entry name" value="MFS_assoc_dom"/>
</dbReference>
<dbReference type="EMBL" id="RYFG02000085">
    <property type="protein sequence ID" value="TRW96114.1"/>
    <property type="molecule type" value="Genomic_DNA"/>
</dbReference>
<protein>
    <submittedName>
        <fullName evidence="10">MFS transporter</fullName>
    </submittedName>
</protein>
<evidence type="ECO:0000256" key="6">
    <source>
        <dbReference type="ARBA" id="ARBA00022989"/>
    </source>
</evidence>
<feature type="transmembrane region" description="Helical" evidence="8">
    <location>
        <begin position="137"/>
        <end position="155"/>
    </location>
</feature>
<dbReference type="PANTHER" id="PTHR23522">
    <property type="entry name" value="BLL5896 PROTEIN"/>
    <property type="match status" value="1"/>
</dbReference>
<evidence type="ECO:0000313" key="11">
    <source>
        <dbReference type="Proteomes" id="UP000733744"/>
    </source>
</evidence>
<feature type="transmembrane region" description="Helical" evidence="8">
    <location>
        <begin position="12"/>
        <end position="32"/>
    </location>
</feature>
<gene>
    <name evidence="10" type="ORF">EKO24_009135</name>
</gene>
<feature type="transmembrane region" description="Helical" evidence="8">
    <location>
        <begin position="78"/>
        <end position="99"/>
    </location>
</feature>
<feature type="transmembrane region" description="Helical" evidence="8">
    <location>
        <begin position="298"/>
        <end position="319"/>
    </location>
</feature>
<keyword evidence="2" id="KW-0813">Transport</keyword>
<accession>A0ABY3CBV3</accession>
<keyword evidence="4" id="KW-0997">Cell inner membrane</keyword>
<keyword evidence="5 8" id="KW-0812">Transmembrane</keyword>